<evidence type="ECO:0000313" key="2">
    <source>
        <dbReference type="EMBL" id="HIR49773.1"/>
    </source>
</evidence>
<name>A0A9D1AQS6_9FIRM</name>
<dbReference type="EMBL" id="DVHE01000005">
    <property type="protein sequence ID" value="HIR49773.1"/>
    <property type="molecule type" value="Genomic_DNA"/>
</dbReference>
<evidence type="ECO:0000256" key="1">
    <source>
        <dbReference type="ARBA" id="ARBA00007189"/>
    </source>
</evidence>
<dbReference type="Proteomes" id="UP000824239">
    <property type="component" value="Unassembled WGS sequence"/>
</dbReference>
<sequence length="101" mass="11144">MSVVIVGGNECMVRQYMDLCRQYRCRAKVYPKKTGGLKNIGSPDLLVLFTNTVSHTMVRCALNEVKGARTQVARSHSSSMAALRQVLEAHVALGNGEAHRR</sequence>
<dbReference type="AlphaFoldDB" id="A0A9D1AQS6"/>
<dbReference type="Pfam" id="PF10087">
    <property type="entry name" value="DUF2325"/>
    <property type="match status" value="1"/>
</dbReference>
<evidence type="ECO:0000313" key="3">
    <source>
        <dbReference type="Proteomes" id="UP000824239"/>
    </source>
</evidence>
<organism evidence="2 3">
    <name type="scientific">Candidatus Avoscillospira avicola</name>
    <dbReference type="NCBI Taxonomy" id="2840706"/>
    <lineage>
        <taxon>Bacteria</taxon>
        <taxon>Bacillati</taxon>
        <taxon>Bacillota</taxon>
        <taxon>Clostridia</taxon>
        <taxon>Eubacteriales</taxon>
        <taxon>Oscillospiraceae</taxon>
        <taxon>Oscillospiraceae incertae sedis</taxon>
        <taxon>Candidatus Avoscillospira</taxon>
    </lineage>
</organism>
<dbReference type="InterPro" id="IPR016772">
    <property type="entry name" value="UCP020408"/>
</dbReference>
<comment type="caution">
    <text evidence="2">The sequence shown here is derived from an EMBL/GenBank/DDBJ whole genome shotgun (WGS) entry which is preliminary data.</text>
</comment>
<accession>A0A9D1AQS6</accession>
<reference evidence="2" key="1">
    <citation type="submission" date="2020-10" db="EMBL/GenBank/DDBJ databases">
        <authorList>
            <person name="Gilroy R."/>
        </authorList>
    </citation>
    <scope>NUCLEOTIDE SEQUENCE</scope>
    <source>
        <strain evidence="2">ChiBcec15-4380</strain>
    </source>
</reference>
<proteinExistence type="inferred from homology"/>
<protein>
    <submittedName>
        <fullName evidence="2">DUF2325 domain-containing protein</fullName>
    </submittedName>
</protein>
<gene>
    <name evidence="2" type="ORF">IAA53_00565</name>
</gene>
<comment type="similarity">
    <text evidence="1">Belongs to the UPF0751 family.</text>
</comment>
<reference evidence="2" key="2">
    <citation type="journal article" date="2021" name="PeerJ">
        <title>Extensive microbial diversity within the chicken gut microbiome revealed by metagenomics and culture.</title>
        <authorList>
            <person name="Gilroy R."/>
            <person name="Ravi A."/>
            <person name="Getino M."/>
            <person name="Pursley I."/>
            <person name="Horton D.L."/>
            <person name="Alikhan N.F."/>
            <person name="Baker D."/>
            <person name="Gharbi K."/>
            <person name="Hall N."/>
            <person name="Watson M."/>
            <person name="Adriaenssens E.M."/>
            <person name="Foster-Nyarko E."/>
            <person name="Jarju S."/>
            <person name="Secka A."/>
            <person name="Antonio M."/>
            <person name="Oren A."/>
            <person name="Chaudhuri R.R."/>
            <person name="La Ragione R."/>
            <person name="Hildebrand F."/>
            <person name="Pallen M.J."/>
        </authorList>
    </citation>
    <scope>NUCLEOTIDE SEQUENCE</scope>
    <source>
        <strain evidence="2">ChiBcec15-4380</strain>
    </source>
</reference>